<keyword evidence="3" id="KW-1185">Reference proteome</keyword>
<organism evidence="2 3">
    <name type="scientific">Tanacetum coccineum</name>
    <dbReference type="NCBI Taxonomy" id="301880"/>
    <lineage>
        <taxon>Eukaryota</taxon>
        <taxon>Viridiplantae</taxon>
        <taxon>Streptophyta</taxon>
        <taxon>Embryophyta</taxon>
        <taxon>Tracheophyta</taxon>
        <taxon>Spermatophyta</taxon>
        <taxon>Magnoliopsida</taxon>
        <taxon>eudicotyledons</taxon>
        <taxon>Gunneridae</taxon>
        <taxon>Pentapetalae</taxon>
        <taxon>asterids</taxon>
        <taxon>campanulids</taxon>
        <taxon>Asterales</taxon>
        <taxon>Asteraceae</taxon>
        <taxon>Asteroideae</taxon>
        <taxon>Anthemideae</taxon>
        <taxon>Anthemidinae</taxon>
        <taxon>Tanacetum</taxon>
    </lineage>
</organism>
<evidence type="ECO:0000313" key="2">
    <source>
        <dbReference type="EMBL" id="GJS77472.1"/>
    </source>
</evidence>
<reference evidence="2" key="1">
    <citation type="journal article" date="2022" name="Int. J. Mol. Sci.">
        <title>Draft Genome of Tanacetum Coccineum: Genomic Comparison of Closely Related Tanacetum-Family Plants.</title>
        <authorList>
            <person name="Yamashiro T."/>
            <person name="Shiraishi A."/>
            <person name="Nakayama K."/>
            <person name="Satake H."/>
        </authorList>
    </citation>
    <scope>NUCLEOTIDE SEQUENCE</scope>
</reference>
<evidence type="ECO:0000256" key="1">
    <source>
        <dbReference type="SAM" id="MobiDB-lite"/>
    </source>
</evidence>
<proteinExistence type="predicted"/>
<sequence length="260" mass="29850">MMSTRIANVAFHVSDLITCTPTSSNNFQEREVPAGFADEVIYSLFDKQSEDLDLLYEDLEQIDDIDIEEMDINWQIAMIAIRMKKFYKKTRRRVRIDGTYLNAIPKGIKLMERRENPFIHDQEHRKKKQNSELFVTVWIDGCCLIWGETYSRGEETNHALMGNQLQNIELDVQQEAIKIAYSLPVKKLEDQIGPQKPEISDSNDNSTEHSTCQSNNGEGSFGNPSEHSFESESESISVPKEMYVSKSVITNERVVSESKD</sequence>
<name>A0ABQ4YKN9_9ASTR</name>
<accession>A0ABQ4YKN9</accession>
<reference evidence="2" key="2">
    <citation type="submission" date="2022-01" db="EMBL/GenBank/DDBJ databases">
        <authorList>
            <person name="Yamashiro T."/>
            <person name="Shiraishi A."/>
            <person name="Satake H."/>
            <person name="Nakayama K."/>
        </authorList>
    </citation>
    <scope>NUCLEOTIDE SEQUENCE</scope>
</reference>
<dbReference type="Proteomes" id="UP001151760">
    <property type="component" value="Unassembled WGS sequence"/>
</dbReference>
<feature type="region of interest" description="Disordered" evidence="1">
    <location>
        <begin position="193"/>
        <end position="242"/>
    </location>
</feature>
<evidence type="ECO:0000313" key="3">
    <source>
        <dbReference type="Proteomes" id="UP001151760"/>
    </source>
</evidence>
<feature type="compositionally biased region" description="Polar residues" evidence="1">
    <location>
        <begin position="200"/>
        <end position="218"/>
    </location>
</feature>
<protein>
    <submittedName>
        <fullName evidence="2">Uncharacterized protein</fullName>
    </submittedName>
</protein>
<gene>
    <name evidence="2" type="ORF">Tco_0727353</name>
</gene>
<comment type="caution">
    <text evidence="2">The sequence shown here is derived from an EMBL/GenBank/DDBJ whole genome shotgun (WGS) entry which is preliminary data.</text>
</comment>
<dbReference type="EMBL" id="BQNB010010450">
    <property type="protein sequence ID" value="GJS77472.1"/>
    <property type="molecule type" value="Genomic_DNA"/>
</dbReference>